<keyword evidence="14" id="KW-1185">Reference proteome</keyword>
<reference evidence="14" key="2">
    <citation type="submission" date="2015-01" db="EMBL/GenBank/DDBJ databases">
        <title>Evolutionary Origins and Diversification of the Mycorrhizal Mutualists.</title>
        <authorList>
            <consortium name="DOE Joint Genome Institute"/>
            <consortium name="Mycorrhizal Genomics Consortium"/>
            <person name="Kohler A."/>
            <person name="Kuo A."/>
            <person name="Nagy L.G."/>
            <person name="Floudas D."/>
            <person name="Copeland A."/>
            <person name="Barry K.W."/>
            <person name="Cichocki N."/>
            <person name="Veneault-Fourrey C."/>
            <person name="LaButti K."/>
            <person name="Lindquist E.A."/>
            <person name="Lipzen A."/>
            <person name="Lundell T."/>
            <person name="Morin E."/>
            <person name="Murat C."/>
            <person name="Riley R."/>
            <person name="Ohm R."/>
            <person name="Sun H."/>
            <person name="Tunlid A."/>
            <person name="Henrissat B."/>
            <person name="Grigoriev I.V."/>
            <person name="Hibbett D.S."/>
            <person name="Martin F."/>
        </authorList>
    </citation>
    <scope>NUCLEOTIDE SEQUENCE [LARGE SCALE GENOMIC DNA]</scope>
    <source>
        <strain evidence="14">Foug A</strain>
    </source>
</reference>
<name>A0A0C3D9R3_9AGAM</name>
<dbReference type="PANTHER" id="PTHR42648:SF11">
    <property type="entry name" value="TRANSPOSON TY4-P GAG-POL POLYPROTEIN"/>
    <property type="match status" value="1"/>
</dbReference>
<keyword evidence="3" id="KW-0479">Metal-binding</keyword>
<dbReference type="InterPro" id="IPR012337">
    <property type="entry name" value="RNaseH-like_sf"/>
</dbReference>
<keyword evidence="6" id="KW-0460">Magnesium</keyword>
<evidence type="ECO:0000256" key="5">
    <source>
        <dbReference type="ARBA" id="ARBA00022801"/>
    </source>
</evidence>
<dbReference type="Pfam" id="PF25597">
    <property type="entry name" value="SH3_retrovirus"/>
    <property type="match status" value="1"/>
</dbReference>
<proteinExistence type="predicted"/>
<dbReference type="EMBL" id="KN822197">
    <property type="protein sequence ID" value="KIM52856.1"/>
    <property type="molecule type" value="Genomic_DNA"/>
</dbReference>
<organism evidence="13 14">
    <name type="scientific">Scleroderma citrinum Foug A</name>
    <dbReference type="NCBI Taxonomy" id="1036808"/>
    <lineage>
        <taxon>Eukaryota</taxon>
        <taxon>Fungi</taxon>
        <taxon>Dikarya</taxon>
        <taxon>Basidiomycota</taxon>
        <taxon>Agaricomycotina</taxon>
        <taxon>Agaricomycetes</taxon>
        <taxon>Agaricomycetidae</taxon>
        <taxon>Boletales</taxon>
        <taxon>Sclerodermatineae</taxon>
        <taxon>Sclerodermataceae</taxon>
        <taxon>Scleroderma</taxon>
    </lineage>
</organism>
<evidence type="ECO:0000259" key="12">
    <source>
        <dbReference type="Pfam" id="PF25597"/>
    </source>
</evidence>
<keyword evidence="9" id="KW-0808">Transferase</keyword>
<evidence type="ECO:0000256" key="9">
    <source>
        <dbReference type="ARBA" id="ARBA00022932"/>
    </source>
</evidence>
<keyword evidence="2" id="KW-0540">Nuclease</keyword>
<evidence type="ECO:0000256" key="11">
    <source>
        <dbReference type="SAM" id="MobiDB-lite"/>
    </source>
</evidence>
<protein>
    <recommendedName>
        <fullName evidence="12">Retroviral polymerase SH3-like domain-containing protein</fullName>
    </recommendedName>
</protein>
<evidence type="ECO:0000256" key="10">
    <source>
        <dbReference type="ARBA" id="ARBA00023172"/>
    </source>
</evidence>
<dbReference type="GO" id="GO:0046872">
    <property type="term" value="F:metal ion binding"/>
    <property type="evidence" value="ECO:0007669"/>
    <property type="project" value="UniProtKB-KW"/>
</dbReference>
<dbReference type="OrthoDB" id="3053679at2759"/>
<dbReference type="InterPro" id="IPR057670">
    <property type="entry name" value="SH3_retrovirus"/>
</dbReference>
<dbReference type="STRING" id="1036808.A0A0C3D9R3"/>
<evidence type="ECO:0000256" key="6">
    <source>
        <dbReference type="ARBA" id="ARBA00022842"/>
    </source>
</evidence>
<evidence type="ECO:0000256" key="7">
    <source>
        <dbReference type="ARBA" id="ARBA00022908"/>
    </source>
</evidence>
<keyword evidence="4" id="KW-0255">Endonuclease</keyword>
<keyword evidence="10" id="KW-0233">DNA recombination</keyword>
<dbReference type="GO" id="GO:0003964">
    <property type="term" value="F:RNA-directed DNA polymerase activity"/>
    <property type="evidence" value="ECO:0007669"/>
    <property type="project" value="UniProtKB-KW"/>
</dbReference>
<keyword evidence="7" id="KW-0229">DNA integration</keyword>
<feature type="region of interest" description="Disordered" evidence="11">
    <location>
        <begin position="131"/>
        <end position="217"/>
    </location>
</feature>
<gene>
    <name evidence="13" type="ORF">SCLCIDRAFT_32325</name>
</gene>
<evidence type="ECO:0000313" key="14">
    <source>
        <dbReference type="Proteomes" id="UP000053989"/>
    </source>
</evidence>
<evidence type="ECO:0000313" key="13">
    <source>
        <dbReference type="EMBL" id="KIM52856.1"/>
    </source>
</evidence>
<evidence type="ECO:0000256" key="8">
    <source>
        <dbReference type="ARBA" id="ARBA00022918"/>
    </source>
</evidence>
<dbReference type="HOGENOM" id="CLU_110327_0_0_1"/>
<evidence type="ECO:0000256" key="4">
    <source>
        <dbReference type="ARBA" id="ARBA00022759"/>
    </source>
</evidence>
<reference evidence="13 14" key="1">
    <citation type="submission" date="2014-04" db="EMBL/GenBank/DDBJ databases">
        <authorList>
            <consortium name="DOE Joint Genome Institute"/>
            <person name="Kuo A."/>
            <person name="Kohler A."/>
            <person name="Nagy L.G."/>
            <person name="Floudas D."/>
            <person name="Copeland A."/>
            <person name="Barry K.W."/>
            <person name="Cichocki N."/>
            <person name="Veneault-Fourrey C."/>
            <person name="LaButti K."/>
            <person name="Lindquist E.A."/>
            <person name="Lipzen A."/>
            <person name="Lundell T."/>
            <person name="Morin E."/>
            <person name="Murat C."/>
            <person name="Sun H."/>
            <person name="Tunlid A."/>
            <person name="Henrissat B."/>
            <person name="Grigoriev I.V."/>
            <person name="Hibbett D.S."/>
            <person name="Martin F."/>
            <person name="Nordberg H.P."/>
            <person name="Cantor M.N."/>
            <person name="Hua S.X."/>
        </authorList>
    </citation>
    <scope>NUCLEOTIDE SEQUENCE [LARGE SCALE GENOMIC DNA]</scope>
    <source>
        <strain evidence="13 14">Foug A</strain>
    </source>
</reference>
<dbReference type="GO" id="GO:0016787">
    <property type="term" value="F:hydrolase activity"/>
    <property type="evidence" value="ECO:0007669"/>
    <property type="project" value="UniProtKB-KW"/>
</dbReference>
<dbReference type="GO" id="GO:0004519">
    <property type="term" value="F:endonuclease activity"/>
    <property type="evidence" value="ECO:0007669"/>
    <property type="project" value="UniProtKB-KW"/>
</dbReference>
<dbReference type="GO" id="GO:0003887">
    <property type="term" value="F:DNA-directed DNA polymerase activity"/>
    <property type="evidence" value="ECO:0007669"/>
    <property type="project" value="UniProtKB-KW"/>
</dbReference>
<dbReference type="AlphaFoldDB" id="A0A0C3D9R3"/>
<evidence type="ECO:0000256" key="1">
    <source>
        <dbReference type="ARBA" id="ARBA00022695"/>
    </source>
</evidence>
<keyword evidence="8" id="KW-0695">RNA-directed DNA polymerase</keyword>
<dbReference type="SUPFAM" id="SSF53098">
    <property type="entry name" value="Ribonuclease H-like"/>
    <property type="match status" value="1"/>
</dbReference>
<evidence type="ECO:0000256" key="3">
    <source>
        <dbReference type="ARBA" id="ARBA00022723"/>
    </source>
</evidence>
<dbReference type="GO" id="GO:0015074">
    <property type="term" value="P:DNA integration"/>
    <property type="evidence" value="ECO:0007669"/>
    <property type="project" value="UniProtKB-KW"/>
</dbReference>
<accession>A0A0C3D9R3</accession>
<evidence type="ECO:0000256" key="2">
    <source>
        <dbReference type="ARBA" id="ARBA00022722"/>
    </source>
</evidence>
<keyword evidence="1" id="KW-0548">Nucleotidyltransferase</keyword>
<keyword evidence="5" id="KW-0378">Hydrolase</keyword>
<dbReference type="InterPro" id="IPR039537">
    <property type="entry name" value="Retrotran_Ty1/copia-like"/>
</dbReference>
<keyword evidence="9" id="KW-0239">DNA-directed DNA polymerase</keyword>
<dbReference type="PANTHER" id="PTHR42648">
    <property type="entry name" value="TRANSPOSASE, PUTATIVE-RELATED"/>
    <property type="match status" value="1"/>
</dbReference>
<dbReference type="InParanoid" id="A0A0C3D9R3"/>
<dbReference type="GO" id="GO:0006310">
    <property type="term" value="P:DNA recombination"/>
    <property type="evidence" value="ECO:0007669"/>
    <property type="project" value="UniProtKB-KW"/>
</dbReference>
<feature type="domain" description="Retroviral polymerase SH3-like" evidence="12">
    <location>
        <begin position="61"/>
        <end position="123"/>
    </location>
</feature>
<dbReference type="Proteomes" id="UP000053989">
    <property type="component" value="Unassembled WGS sequence"/>
</dbReference>
<sequence length="217" mass="24617">MDKAESMRHQACIPDSWWEFAFTHTTHLYNRTPVARLKWRTPHEMLKGELPNIDHLCVFGCGAFVYLPATARANKMAPKSELMTYISVAPGNERNFLFMRSTNTVFTAAHTIFDEHHFPHCPKNRCKPLKNPLGGVIPKPSTSQPGNTPDDINSDDDVDHNHGYPCLQVQDDDLKHEESQAPEEEPKESNPPRTPSPDHHSALAKLNAARTHRVPQW</sequence>